<dbReference type="RefSeq" id="WP_179270617.1">
    <property type="nucleotide sequence ID" value="NZ_CP058579.1"/>
</dbReference>
<evidence type="ECO:0000313" key="7">
    <source>
        <dbReference type="Proteomes" id="UP000509626"/>
    </source>
</evidence>
<feature type="transmembrane region" description="Helical" evidence="5">
    <location>
        <begin position="60"/>
        <end position="81"/>
    </location>
</feature>
<organism evidence="6 7">
    <name type="scientific">Halorarum salinum</name>
    <dbReference type="NCBI Taxonomy" id="2743089"/>
    <lineage>
        <taxon>Archaea</taxon>
        <taxon>Methanobacteriati</taxon>
        <taxon>Methanobacteriota</taxon>
        <taxon>Stenosarchaea group</taxon>
        <taxon>Halobacteria</taxon>
        <taxon>Halobacteriales</taxon>
        <taxon>Haloferacaceae</taxon>
        <taxon>Halorarum</taxon>
    </lineage>
</organism>
<feature type="transmembrane region" description="Helical" evidence="5">
    <location>
        <begin position="28"/>
        <end position="48"/>
    </location>
</feature>
<sequence length="238" mass="23802">MGITAVGPGGVFVTAALYALLDIPPGTVAGTASATFVATGLLGTATYLRSGELGDRGGAVAAGLLSLGGIFGALVGVRLNAMVSEQLFGYLLGAFLTLSGVLVWHRARGTTDERRTLDPSTWSGRVAVTVIGFAVGVPGGLLGVGGPVIAVPLLVVVGMPMLLAVALAQVQSVFLAAGATAGYVAQGAVSWPLAALVGVPELVGVIAGWHFAQHTNPARLKRGLAVLLVVLGPYLVLS</sequence>
<keyword evidence="5" id="KW-1003">Cell membrane</keyword>
<keyword evidence="2 5" id="KW-0812">Transmembrane</keyword>
<dbReference type="EMBL" id="CP058579">
    <property type="protein sequence ID" value="QLG64034.1"/>
    <property type="molecule type" value="Genomic_DNA"/>
</dbReference>
<evidence type="ECO:0000256" key="3">
    <source>
        <dbReference type="ARBA" id="ARBA00022989"/>
    </source>
</evidence>
<feature type="transmembrane region" description="Helical" evidence="5">
    <location>
        <begin position="161"/>
        <end position="184"/>
    </location>
</feature>
<feature type="transmembrane region" description="Helical" evidence="5">
    <location>
        <begin position="126"/>
        <end position="155"/>
    </location>
</feature>
<dbReference type="GO" id="GO:0005886">
    <property type="term" value="C:plasma membrane"/>
    <property type="evidence" value="ECO:0007669"/>
    <property type="project" value="UniProtKB-SubCell"/>
</dbReference>
<proteinExistence type="inferred from homology"/>
<name>A0A7D5LDJ7_9EURY</name>
<evidence type="ECO:0000313" key="6">
    <source>
        <dbReference type="EMBL" id="QLG64034.1"/>
    </source>
</evidence>
<keyword evidence="7" id="KW-1185">Reference proteome</keyword>
<dbReference type="InterPro" id="IPR051598">
    <property type="entry name" value="TSUP/Inactive_protease-like"/>
</dbReference>
<evidence type="ECO:0000256" key="1">
    <source>
        <dbReference type="ARBA" id="ARBA00004141"/>
    </source>
</evidence>
<comment type="similarity">
    <text evidence="5">Belongs to the 4-toluene sulfonate uptake permease (TSUP) (TC 2.A.102) family.</text>
</comment>
<dbReference type="KEGG" id="halu:HUG12_09200"/>
<dbReference type="Proteomes" id="UP000509626">
    <property type="component" value="Chromosome"/>
</dbReference>
<comment type="subcellular location">
    <subcellularLocation>
        <location evidence="5">Cell membrane</location>
        <topology evidence="5">Multi-pass membrane protein</topology>
    </subcellularLocation>
    <subcellularLocation>
        <location evidence="1">Membrane</location>
        <topology evidence="1">Multi-pass membrane protein</topology>
    </subcellularLocation>
</comment>
<dbReference type="AlphaFoldDB" id="A0A7D5LDJ7"/>
<dbReference type="PANTHER" id="PTHR43701">
    <property type="entry name" value="MEMBRANE TRANSPORTER PROTEIN MJ0441-RELATED"/>
    <property type="match status" value="1"/>
</dbReference>
<dbReference type="Pfam" id="PF01925">
    <property type="entry name" value="TauE"/>
    <property type="match status" value="1"/>
</dbReference>
<evidence type="ECO:0000256" key="5">
    <source>
        <dbReference type="RuleBase" id="RU363041"/>
    </source>
</evidence>
<evidence type="ECO:0000256" key="4">
    <source>
        <dbReference type="ARBA" id="ARBA00023136"/>
    </source>
</evidence>
<keyword evidence="4 5" id="KW-0472">Membrane</keyword>
<dbReference type="GeneID" id="56037633"/>
<feature type="transmembrane region" description="Helical" evidence="5">
    <location>
        <begin position="87"/>
        <end position="105"/>
    </location>
</feature>
<keyword evidence="3 5" id="KW-1133">Transmembrane helix</keyword>
<dbReference type="PANTHER" id="PTHR43701:SF2">
    <property type="entry name" value="MEMBRANE TRANSPORTER PROTEIN YJNA-RELATED"/>
    <property type="match status" value="1"/>
</dbReference>
<reference evidence="6 7" key="1">
    <citation type="submission" date="2020-06" db="EMBL/GenBank/DDBJ databases">
        <title>NJ-3-1, isolated from saline soil.</title>
        <authorList>
            <person name="Cui H.L."/>
            <person name="Shi X."/>
        </authorList>
    </citation>
    <scope>NUCLEOTIDE SEQUENCE [LARGE SCALE GENOMIC DNA]</scope>
    <source>
        <strain evidence="6 7">NJ-3-1</strain>
    </source>
</reference>
<dbReference type="InterPro" id="IPR002781">
    <property type="entry name" value="TM_pro_TauE-like"/>
</dbReference>
<accession>A0A7D5LDJ7</accession>
<evidence type="ECO:0000256" key="2">
    <source>
        <dbReference type="ARBA" id="ARBA00022692"/>
    </source>
</evidence>
<feature type="transmembrane region" description="Helical" evidence="5">
    <location>
        <begin position="191"/>
        <end position="212"/>
    </location>
</feature>
<protein>
    <recommendedName>
        <fullName evidence="5">Probable membrane transporter protein</fullName>
    </recommendedName>
</protein>
<dbReference type="OrthoDB" id="308433at2157"/>
<gene>
    <name evidence="6" type="ORF">HUG12_09200</name>
</gene>